<evidence type="ECO:0000313" key="2">
    <source>
        <dbReference type="EMBL" id="RYU91159.1"/>
    </source>
</evidence>
<keyword evidence="3" id="KW-1185">Reference proteome</keyword>
<sequence length="110" mass="12604">MNDFLTTSTANFFYFLLAGSVIVYLILKFDKRNRQKLNKVLLQAQDVQPMYMKKSIEHKLNALKAANLDAKATRSIVEKELDELVADYDKGQISLPDYCNKLNRLLAMTA</sequence>
<keyword evidence="1" id="KW-0472">Membrane</keyword>
<evidence type="ECO:0000313" key="3">
    <source>
        <dbReference type="Proteomes" id="UP000293331"/>
    </source>
</evidence>
<proteinExistence type="predicted"/>
<dbReference type="RefSeq" id="WP_129875419.1">
    <property type="nucleotide sequence ID" value="NZ_SEWG01000002.1"/>
</dbReference>
<dbReference type="AlphaFoldDB" id="A0A4Q5LPE0"/>
<comment type="caution">
    <text evidence="2">The sequence shown here is derived from an EMBL/GenBank/DDBJ whole genome shotgun (WGS) entry which is preliminary data.</text>
</comment>
<feature type="transmembrane region" description="Helical" evidence="1">
    <location>
        <begin position="12"/>
        <end position="29"/>
    </location>
</feature>
<accession>A0A4Q5LPE0</accession>
<dbReference type="EMBL" id="SEWG01000002">
    <property type="protein sequence ID" value="RYU91159.1"/>
    <property type="molecule type" value="Genomic_DNA"/>
</dbReference>
<dbReference type="OrthoDB" id="796640at2"/>
<name>A0A4Q5LPE0_9SPHI</name>
<organism evidence="2 3">
    <name type="scientific">Mucilaginibacter terrigena</name>
    <dbReference type="NCBI Taxonomy" id="2492395"/>
    <lineage>
        <taxon>Bacteria</taxon>
        <taxon>Pseudomonadati</taxon>
        <taxon>Bacteroidota</taxon>
        <taxon>Sphingobacteriia</taxon>
        <taxon>Sphingobacteriales</taxon>
        <taxon>Sphingobacteriaceae</taxon>
        <taxon>Mucilaginibacter</taxon>
    </lineage>
</organism>
<keyword evidence="1" id="KW-0812">Transmembrane</keyword>
<keyword evidence="1" id="KW-1133">Transmembrane helix</keyword>
<evidence type="ECO:0000256" key="1">
    <source>
        <dbReference type="SAM" id="Phobius"/>
    </source>
</evidence>
<protein>
    <submittedName>
        <fullName evidence="2">Uncharacterized protein</fullName>
    </submittedName>
</protein>
<dbReference type="Proteomes" id="UP000293331">
    <property type="component" value="Unassembled WGS sequence"/>
</dbReference>
<reference evidence="2 3" key="1">
    <citation type="submission" date="2019-02" db="EMBL/GenBank/DDBJ databases">
        <title>Bacterial novel species Mucilaginibacter sp. 17JY9-4 isolated from soil.</title>
        <authorList>
            <person name="Jung H.-Y."/>
        </authorList>
    </citation>
    <scope>NUCLEOTIDE SEQUENCE [LARGE SCALE GENOMIC DNA]</scope>
    <source>
        <strain evidence="2 3">17JY9-4</strain>
    </source>
</reference>
<gene>
    <name evidence="2" type="ORF">EWM62_04255</name>
</gene>